<dbReference type="RefSeq" id="WP_092106245.1">
    <property type="nucleotide sequence ID" value="NZ_FOCN01000001.1"/>
</dbReference>
<sequence>MEPTPPFLQNAYVARYAPGLAARYRRANTVAGVVFTLFLLGGLVASALTARSWFAYVFVILVFGIGAATSLFTARQAENKWNADNRLALSVSDVGLGLPRLATITWAEVRYVRIYDHSLTPRGMSPYTSTVTHLFGTDSTMFVDVFVTDSDAVLARVGNPPKVLRALDADKKVTGFKGVWGQGMVGPVFQDAVQALVTAAERHGVAVTYDVTNTSAWYMPRSNQPKAN</sequence>
<accession>A0A1H8ADM8</accession>
<gene>
    <name evidence="1" type="ORF">E3O10_11795</name>
</gene>
<protein>
    <submittedName>
        <fullName evidence="1">Uncharacterized protein</fullName>
    </submittedName>
</protein>
<keyword evidence="2" id="KW-1185">Reference proteome</keyword>
<reference evidence="1 2" key="1">
    <citation type="submission" date="2019-03" db="EMBL/GenBank/DDBJ databases">
        <title>Genomics of glacier-inhabiting Cryobacterium strains.</title>
        <authorList>
            <person name="Liu Q."/>
            <person name="Xin Y.-H."/>
        </authorList>
    </citation>
    <scope>NUCLEOTIDE SEQUENCE [LARGE SCALE GENOMIC DNA]</scope>
    <source>
        <strain evidence="1 2">Hh15</strain>
    </source>
</reference>
<dbReference type="EMBL" id="SOFF01000031">
    <property type="protein sequence ID" value="TFB88482.1"/>
    <property type="molecule type" value="Genomic_DNA"/>
</dbReference>
<evidence type="ECO:0000313" key="1">
    <source>
        <dbReference type="EMBL" id="TFB88482.1"/>
    </source>
</evidence>
<comment type="caution">
    <text evidence="1">The sequence shown here is derived from an EMBL/GenBank/DDBJ whole genome shotgun (WGS) entry which is preliminary data.</text>
</comment>
<dbReference type="OrthoDB" id="5110635at2"/>
<dbReference type="Proteomes" id="UP000297654">
    <property type="component" value="Unassembled WGS sequence"/>
</dbReference>
<dbReference type="STRING" id="1424661.SAMN05216281_101139"/>
<organism evidence="1 2">
    <name type="scientific">Cryobacterium luteum</name>
    <dbReference type="NCBI Taxonomy" id="1424661"/>
    <lineage>
        <taxon>Bacteria</taxon>
        <taxon>Bacillati</taxon>
        <taxon>Actinomycetota</taxon>
        <taxon>Actinomycetes</taxon>
        <taxon>Micrococcales</taxon>
        <taxon>Microbacteriaceae</taxon>
        <taxon>Cryobacterium</taxon>
    </lineage>
</organism>
<proteinExistence type="predicted"/>
<evidence type="ECO:0000313" key="2">
    <source>
        <dbReference type="Proteomes" id="UP000297654"/>
    </source>
</evidence>
<name>A0A1H8ADM8_9MICO</name>
<dbReference type="AlphaFoldDB" id="A0A1H8ADM8"/>